<dbReference type="Pfam" id="PF08324">
    <property type="entry name" value="PUL"/>
    <property type="match status" value="1"/>
</dbReference>
<evidence type="ECO:0000256" key="4">
    <source>
        <dbReference type="ARBA" id="ARBA00022737"/>
    </source>
</evidence>
<dbReference type="InterPro" id="IPR020472">
    <property type="entry name" value="WD40_PAC1"/>
</dbReference>
<dbReference type="RefSeq" id="XP_002675538.1">
    <property type="nucleotide sequence ID" value="XM_002675492.1"/>
</dbReference>
<dbReference type="InterPro" id="IPR001680">
    <property type="entry name" value="WD40_rpt"/>
</dbReference>
<comment type="subcellular location">
    <subcellularLocation>
        <location evidence="1">Cytoplasm</location>
    </subcellularLocation>
</comment>
<dbReference type="VEuPathDB" id="AmoebaDB:NAEGRDRAFT_80257"/>
<dbReference type="EMBL" id="GG738877">
    <property type="protein sequence ID" value="EFC42794.1"/>
    <property type="molecule type" value="Genomic_DNA"/>
</dbReference>
<organism evidence="9">
    <name type="scientific">Naegleria gruberi</name>
    <name type="common">Amoeba</name>
    <dbReference type="NCBI Taxonomy" id="5762"/>
    <lineage>
        <taxon>Eukaryota</taxon>
        <taxon>Discoba</taxon>
        <taxon>Heterolobosea</taxon>
        <taxon>Tetramitia</taxon>
        <taxon>Eutetramitia</taxon>
        <taxon>Vahlkampfiidae</taxon>
        <taxon>Naegleria</taxon>
    </lineage>
</organism>
<dbReference type="OMA" id="WQITREC"/>
<dbReference type="Proteomes" id="UP000006671">
    <property type="component" value="Unassembled WGS sequence"/>
</dbReference>
<keyword evidence="9" id="KW-1185">Reference proteome</keyword>
<dbReference type="OrthoDB" id="10265988at2759"/>
<feature type="repeat" description="WD" evidence="5">
    <location>
        <begin position="252"/>
        <end position="282"/>
    </location>
</feature>
<feature type="repeat" description="WD" evidence="5">
    <location>
        <begin position="88"/>
        <end position="128"/>
    </location>
</feature>
<keyword evidence="2" id="KW-0963">Cytoplasm</keyword>
<evidence type="ECO:0000256" key="6">
    <source>
        <dbReference type="SAM" id="MobiDB-lite"/>
    </source>
</evidence>
<proteinExistence type="predicted"/>
<dbReference type="FunCoup" id="D2VK35">
    <property type="interactions" value="921"/>
</dbReference>
<evidence type="ECO:0000259" key="7">
    <source>
        <dbReference type="PROSITE" id="PS51394"/>
    </source>
</evidence>
<dbReference type="InterPro" id="IPR013535">
    <property type="entry name" value="PUL_dom"/>
</dbReference>
<dbReference type="Gene3D" id="1.25.10.10">
    <property type="entry name" value="Leucine-rich Repeat Variant"/>
    <property type="match status" value="1"/>
</dbReference>
<dbReference type="GO" id="GO:0005634">
    <property type="term" value="C:nucleus"/>
    <property type="evidence" value="ECO:0007669"/>
    <property type="project" value="TreeGrafter"/>
</dbReference>
<feature type="region of interest" description="Disordered" evidence="6">
    <location>
        <begin position="499"/>
        <end position="537"/>
    </location>
</feature>
<dbReference type="PANTHER" id="PTHR19849:SF0">
    <property type="entry name" value="PHOSPHOLIPASE A-2-ACTIVATING PROTEIN"/>
    <property type="match status" value="1"/>
</dbReference>
<dbReference type="SUPFAM" id="SSF50978">
    <property type="entry name" value="WD40 repeat-like"/>
    <property type="match status" value="1"/>
</dbReference>
<keyword evidence="3 5" id="KW-0853">WD repeat</keyword>
<sequence length="610" mass="67152">MTTEATTLLPDYVLRAECKGHIDQCRTICANPLVDGGIVTGSLDCTVKTWAPNPNYKEEQTNIENTMFDGEELNNARKQSEYQCSLTMVGHEKFITSIDYLPDHYVVSGSHDKSLIVWNVVDGTPVKSYPNAHSNAVSCLSVDKYTNTIISGSWDKSAKTWHFDKDAAISELKGHEQNVLCVLGLQNGIIITGSGDGSIKFWENGKETRDIAAAHSSCVRSLKELPGIGFLSASNDGTVKTWTLQGDCIGHIQAHNTLVYSVEVAPSGEILTASEDKTVKIWRGDSLVQTIEHPGCVWQVVCLPNGDIATACSDCVARVFTKNPEKVANPLIIQSFNDNIANSKKKKSGVDPTKLTTELALQNTKGTSDGEIKLVNNSGIPEAYSWNAAQQKWDKLGEITDGPGVGDGFSQRTFYNGKMYDYVFDVELEHGSGMKTFKLPYNKGDNPYFAAQQFIWDNNLGQNYLEQIARFVMDNADAHDTVPSDFVAGDPYTGHQRETFAAKRPGTESNPTTSSPFSQEQDKYQKELEERERQKKVKHFPATTKVFDQANYDGILKKLNEFNENVKTSDASLALLPTECTTLTQLCTILKAGQGEKVTLAHVAVVEKDA</sequence>
<dbReference type="InterPro" id="IPR038122">
    <property type="entry name" value="PFU_sf"/>
</dbReference>
<feature type="repeat" description="WD" evidence="5">
    <location>
        <begin position="130"/>
        <end position="171"/>
    </location>
</feature>
<dbReference type="InterPro" id="IPR015155">
    <property type="entry name" value="PFU"/>
</dbReference>
<dbReference type="Pfam" id="PF09070">
    <property type="entry name" value="PFU"/>
    <property type="match status" value="1"/>
</dbReference>
<evidence type="ECO:0000313" key="9">
    <source>
        <dbReference type="Proteomes" id="UP000006671"/>
    </source>
</evidence>
<dbReference type="PRINTS" id="PR00320">
    <property type="entry name" value="GPROTEINBRPT"/>
</dbReference>
<dbReference type="Gene3D" id="3.10.20.870">
    <property type="entry name" value="PFU (PLAA family ubiquitin binding), C-terminal domain"/>
    <property type="match status" value="1"/>
</dbReference>
<dbReference type="Gene3D" id="2.130.10.10">
    <property type="entry name" value="YVTN repeat-like/Quinoprotein amine dehydrogenase"/>
    <property type="match status" value="2"/>
</dbReference>
<dbReference type="InParanoid" id="D2VK35"/>
<evidence type="ECO:0000313" key="8">
    <source>
        <dbReference type="EMBL" id="EFC42794.1"/>
    </source>
</evidence>
<dbReference type="InterPro" id="IPR019775">
    <property type="entry name" value="WD40_repeat_CS"/>
</dbReference>
<dbReference type="GO" id="GO:0010992">
    <property type="term" value="P:ubiquitin recycling"/>
    <property type="evidence" value="ECO:0007669"/>
    <property type="project" value="TreeGrafter"/>
</dbReference>
<keyword evidence="4" id="KW-0677">Repeat</keyword>
<dbReference type="PROSITE" id="PS50082">
    <property type="entry name" value="WD_REPEATS_2"/>
    <property type="match status" value="4"/>
</dbReference>
<dbReference type="AlphaFoldDB" id="D2VK35"/>
<accession>D2VK35</accession>
<dbReference type="SMART" id="SM00320">
    <property type="entry name" value="WD40"/>
    <property type="match status" value="7"/>
</dbReference>
<dbReference type="InterPro" id="IPR036322">
    <property type="entry name" value="WD40_repeat_dom_sf"/>
</dbReference>
<dbReference type="Pfam" id="PF00400">
    <property type="entry name" value="WD40"/>
    <property type="match status" value="5"/>
</dbReference>
<reference evidence="8 9" key="1">
    <citation type="journal article" date="2010" name="Cell">
        <title>The genome of Naegleria gruberi illuminates early eukaryotic versatility.</title>
        <authorList>
            <person name="Fritz-Laylin L.K."/>
            <person name="Prochnik S.E."/>
            <person name="Ginger M.L."/>
            <person name="Dacks J.B."/>
            <person name="Carpenter M.L."/>
            <person name="Field M.C."/>
            <person name="Kuo A."/>
            <person name="Paredez A."/>
            <person name="Chapman J."/>
            <person name="Pham J."/>
            <person name="Shu S."/>
            <person name="Neupane R."/>
            <person name="Cipriano M."/>
            <person name="Mancuso J."/>
            <person name="Tu H."/>
            <person name="Salamov A."/>
            <person name="Lindquist E."/>
            <person name="Shapiro H."/>
            <person name="Lucas S."/>
            <person name="Grigoriev I.V."/>
            <person name="Cande W.Z."/>
            <person name="Fulton C."/>
            <person name="Rokhsar D.S."/>
            <person name="Dawson S.C."/>
        </authorList>
    </citation>
    <scope>NUCLEOTIDE SEQUENCE [LARGE SCALE GENOMIC DNA]</scope>
    <source>
        <strain evidence="8 9">NEG-M</strain>
    </source>
</reference>
<dbReference type="InterPro" id="IPR015943">
    <property type="entry name" value="WD40/YVTN_repeat-like_dom_sf"/>
</dbReference>
<dbReference type="PROSITE" id="PS00678">
    <property type="entry name" value="WD_REPEATS_1"/>
    <property type="match status" value="1"/>
</dbReference>
<evidence type="ECO:0000256" key="5">
    <source>
        <dbReference type="PROSITE-ProRule" id="PRU00221"/>
    </source>
</evidence>
<evidence type="ECO:0000256" key="1">
    <source>
        <dbReference type="ARBA" id="ARBA00004496"/>
    </source>
</evidence>
<dbReference type="CDD" id="cd00200">
    <property type="entry name" value="WD40"/>
    <property type="match status" value="1"/>
</dbReference>
<dbReference type="GO" id="GO:0005737">
    <property type="term" value="C:cytoplasm"/>
    <property type="evidence" value="ECO:0007669"/>
    <property type="project" value="UniProtKB-SubCell"/>
</dbReference>
<dbReference type="GO" id="GO:0043161">
    <property type="term" value="P:proteasome-mediated ubiquitin-dependent protein catabolic process"/>
    <property type="evidence" value="ECO:0007669"/>
    <property type="project" value="TreeGrafter"/>
</dbReference>
<dbReference type="GO" id="GO:0043130">
    <property type="term" value="F:ubiquitin binding"/>
    <property type="evidence" value="ECO:0007669"/>
    <property type="project" value="TreeGrafter"/>
</dbReference>
<feature type="domain" description="PFU" evidence="7">
    <location>
        <begin position="385"/>
        <end position="486"/>
    </location>
</feature>
<dbReference type="STRING" id="5762.D2VK35"/>
<dbReference type="eggNOG" id="KOG0301">
    <property type="taxonomic scope" value="Eukaryota"/>
</dbReference>
<dbReference type="KEGG" id="ngr:NAEGRDRAFT_80257"/>
<gene>
    <name evidence="8" type="ORF">NAEGRDRAFT_80257</name>
</gene>
<dbReference type="PANTHER" id="PTHR19849">
    <property type="entry name" value="PHOSPHOLIPASE A-2-ACTIVATING PROTEIN"/>
    <property type="match status" value="1"/>
</dbReference>
<name>D2VK35_NAEGR</name>
<dbReference type="PROSITE" id="PS51394">
    <property type="entry name" value="PFU"/>
    <property type="match status" value="1"/>
</dbReference>
<evidence type="ECO:0000256" key="2">
    <source>
        <dbReference type="ARBA" id="ARBA00022490"/>
    </source>
</evidence>
<feature type="compositionally biased region" description="Basic and acidic residues" evidence="6">
    <location>
        <begin position="520"/>
        <end position="533"/>
    </location>
</feature>
<dbReference type="InterPro" id="IPR011989">
    <property type="entry name" value="ARM-like"/>
</dbReference>
<feature type="compositionally biased region" description="Polar residues" evidence="6">
    <location>
        <begin position="507"/>
        <end position="519"/>
    </location>
</feature>
<feature type="repeat" description="WD" evidence="5">
    <location>
        <begin position="172"/>
        <end position="203"/>
    </location>
</feature>
<dbReference type="GeneID" id="8852882"/>
<dbReference type="PROSITE" id="PS50294">
    <property type="entry name" value="WD_REPEATS_REGION"/>
    <property type="match status" value="2"/>
</dbReference>
<protein>
    <submittedName>
        <fullName evidence="8">WD-40 repeat-containing protein</fullName>
    </submittedName>
</protein>
<evidence type="ECO:0000256" key="3">
    <source>
        <dbReference type="ARBA" id="ARBA00022574"/>
    </source>
</evidence>